<feature type="region of interest" description="Disordered" evidence="1">
    <location>
        <begin position="282"/>
        <end position="345"/>
    </location>
</feature>
<reference evidence="2 3" key="1">
    <citation type="journal article" date="2014" name="Genome Biol. Evol.">
        <title>The secreted proteins of Achlya hypogyna and Thraustotheca clavata identify the ancestral oomycete secretome and reveal gene acquisitions by horizontal gene transfer.</title>
        <authorList>
            <person name="Misner I."/>
            <person name="Blouin N."/>
            <person name="Leonard G."/>
            <person name="Richards T.A."/>
            <person name="Lane C.E."/>
        </authorList>
    </citation>
    <scope>NUCLEOTIDE SEQUENCE [LARGE SCALE GENOMIC DNA]</scope>
    <source>
        <strain evidence="2 3">ATCC 48635</strain>
    </source>
</reference>
<dbReference type="Proteomes" id="UP000243579">
    <property type="component" value="Unassembled WGS sequence"/>
</dbReference>
<keyword evidence="3" id="KW-1185">Reference proteome</keyword>
<protein>
    <submittedName>
        <fullName evidence="2">Uncharacterized protein</fullName>
    </submittedName>
</protein>
<evidence type="ECO:0000313" key="3">
    <source>
        <dbReference type="Proteomes" id="UP000243579"/>
    </source>
</evidence>
<accession>A0A1V9YXR8</accession>
<comment type="caution">
    <text evidence="2">The sequence shown here is derived from an EMBL/GenBank/DDBJ whole genome shotgun (WGS) entry which is preliminary data.</text>
</comment>
<evidence type="ECO:0000256" key="1">
    <source>
        <dbReference type="SAM" id="MobiDB-lite"/>
    </source>
</evidence>
<dbReference type="AlphaFoldDB" id="A0A1V9YXR8"/>
<gene>
    <name evidence="2" type="ORF">ACHHYP_05453</name>
</gene>
<dbReference type="EMBL" id="JNBR01000614">
    <property type="protein sequence ID" value="OQR90525.1"/>
    <property type="molecule type" value="Genomic_DNA"/>
</dbReference>
<organism evidence="2 3">
    <name type="scientific">Achlya hypogyna</name>
    <name type="common">Oomycete</name>
    <name type="synonym">Protoachlya hypogyna</name>
    <dbReference type="NCBI Taxonomy" id="1202772"/>
    <lineage>
        <taxon>Eukaryota</taxon>
        <taxon>Sar</taxon>
        <taxon>Stramenopiles</taxon>
        <taxon>Oomycota</taxon>
        <taxon>Saprolegniomycetes</taxon>
        <taxon>Saprolegniales</taxon>
        <taxon>Achlyaceae</taxon>
        <taxon>Achlya</taxon>
    </lineage>
</organism>
<proteinExistence type="predicted"/>
<sequence length="631" mass="70246">MGFGSDENATVTMTVGQLNDYLARYVQAYPWFVHASRAQAQASRLPPVDFHTFEHLSTDVVSRNMPQNNEIQYGMAVPAAFSQVITADDIKAPWLASCDIEDIKQTAVRERFPQFGGQVAVQCRVIRYCIEPVILVAIARHRWKQTRPVEEISDLEVYAYLKTDCEQATAAITAFQARVHRELRCDESIKDSASRVLCLTAMYEKICDESGFPRYYDAEVEAARNHIIAAQRPAEVQSRVRSEVSFSKRRFKLWDDIVSLCIERMDAWCTFEPARVARLTDPKLQGLPTAGGSSTNKGKSRDKHGDGGRNRGEKKRGDKQVAEASPKPLALSAATGDAGGTSQKPKHACLKCKAEDHNVWLCPQIPDSDAGVAEKKALLRNYYDARKQRQQNMPTNRAVLAVPNTAPPAGSLASVVRVPISVQLDSGADMTVVTRAFINKALTVGCELVELSQALASATLLAHPDPLQAICNFPDASMDFYGGIVTQVPRDQLDRPVRSRKLHQVHVAQLKLFYNASKTLSAEQLDAIDYSTMVTEVDHFQGYRINDAGIIKMDTVWLGIEGSSWEPVSVMAEDVYLEYKQYMQVVDTKTKPGTMAHKELTAILREFPIDASSQYTAKVARKGRTQRMRIK</sequence>
<feature type="compositionally biased region" description="Basic and acidic residues" evidence="1">
    <location>
        <begin position="303"/>
        <end position="321"/>
    </location>
</feature>
<dbReference type="OrthoDB" id="86554at2759"/>
<evidence type="ECO:0000313" key="2">
    <source>
        <dbReference type="EMBL" id="OQR90525.1"/>
    </source>
</evidence>
<name>A0A1V9YXR8_ACHHY</name>